<dbReference type="EMBL" id="JAPXGO010000003">
    <property type="protein sequence ID" value="MCZ6159722.1"/>
    <property type="molecule type" value="Genomic_DNA"/>
</dbReference>
<proteinExistence type="predicted"/>
<gene>
    <name evidence="1" type="ORF">O6B32_04425</name>
</gene>
<evidence type="ECO:0000313" key="2">
    <source>
        <dbReference type="Proteomes" id="UP001075225"/>
    </source>
</evidence>
<dbReference type="Proteomes" id="UP001075225">
    <property type="component" value="Unassembled WGS sequence"/>
</dbReference>
<protein>
    <submittedName>
        <fullName evidence="1">Uncharacterized protein</fullName>
    </submittedName>
</protein>
<dbReference type="AlphaFoldDB" id="A0A9Q4KKN0"/>
<comment type="caution">
    <text evidence="1">The sequence shown here is derived from an EMBL/GenBank/DDBJ whole genome shotgun (WGS) entry which is preliminary data.</text>
</comment>
<dbReference type="RefSeq" id="WP_269484608.1">
    <property type="nucleotide sequence ID" value="NZ_JAPXGO010000003.1"/>
</dbReference>
<name>A0A9Q4KKN0_9BACT</name>
<accession>A0A9Q4KKN0</accession>
<evidence type="ECO:0000313" key="1">
    <source>
        <dbReference type="EMBL" id="MCZ6159722.1"/>
    </source>
</evidence>
<reference evidence="1" key="1">
    <citation type="submission" date="2022-12" db="EMBL/GenBank/DDBJ databases">
        <title>Species Delineation and Comparative Genomics within the Campylobacter ureolyticus Complex.</title>
        <authorList>
            <person name="Maki J."/>
            <person name="Howard M."/>
            <person name="Connelly S."/>
            <person name="Hardy D.J."/>
            <person name="Cameron A."/>
        </authorList>
    </citation>
    <scope>NUCLEOTIDE SEQUENCE</scope>
    <source>
        <strain evidence="1">URMC_787</strain>
    </source>
</reference>
<organism evidence="1 2">
    <name type="scientific">Campylobacter ureolyticus</name>
    <dbReference type="NCBI Taxonomy" id="827"/>
    <lineage>
        <taxon>Bacteria</taxon>
        <taxon>Pseudomonadati</taxon>
        <taxon>Campylobacterota</taxon>
        <taxon>Epsilonproteobacteria</taxon>
        <taxon>Campylobacterales</taxon>
        <taxon>Campylobacteraceae</taxon>
        <taxon>Campylobacter</taxon>
    </lineage>
</organism>
<sequence length="188" mass="22454">MIFNEIKELTLKSDIKVISKELGYPKEQNFKQALINLKKSNSLFEFLSNGHFDWIHSSRTLILALSKYFKKDIKDELEKTERYYEERLKFKGSYVYVNTDFKPRDMTQLKYVALSLSRQRYIELEPYWGELFFESLTYQLNFISKIVKNHYKNQKILPTYGNITVNITSYTLHFSGKTYELDTDGKFV</sequence>